<accession>A0A5C7VN68</accession>
<evidence type="ECO:0000313" key="1">
    <source>
        <dbReference type="EMBL" id="TXI26620.1"/>
    </source>
</evidence>
<reference evidence="1 2" key="1">
    <citation type="submission" date="2018-09" db="EMBL/GenBank/DDBJ databases">
        <title>Metagenome Assembled Genomes from an Advanced Water Purification Facility.</title>
        <authorList>
            <person name="Stamps B.W."/>
            <person name="Spear J.R."/>
        </authorList>
    </citation>
    <scope>NUCLEOTIDE SEQUENCE [LARGE SCALE GENOMIC DNA]</scope>
    <source>
        <strain evidence="1">Bin_54_1</strain>
    </source>
</reference>
<evidence type="ECO:0000313" key="2">
    <source>
        <dbReference type="Proteomes" id="UP000321055"/>
    </source>
</evidence>
<dbReference type="Proteomes" id="UP000321055">
    <property type="component" value="Unassembled WGS sequence"/>
</dbReference>
<sequence length="298" mass="33832">MIKSASTTDKDQLKNVGHYAAAFIDLLGQREKFQGMNLLPIAETEEEKEKVFKIIKETIGPIDKLQRRATEMMESSNPNPDSKLRAMLPSSDQTKWDEMIRATITTQRWSDGLFLFTSLAEDLVKCPLNAIFRMFGLTGVLCFMGLATKQPLRGAIEVAWGVELQPGELYGPVVARAYELESEVAAYPRIVIGPYLVNYLELQSKNASEEHHDMVNQQLASLCLKMLLRDTDGHWLLHYLGADFRIAVTGSIHGQLYSSAKSFVNSQLSEHQRKQNTKLAFRYAHLQQYFEIYSPDHE</sequence>
<protein>
    <submittedName>
        <fullName evidence="1">Uncharacterized protein</fullName>
    </submittedName>
</protein>
<organism evidence="1 2">
    <name type="scientific">Nitrosomonas oligotropha</name>
    <dbReference type="NCBI Taxonomy" id="42354"/>
    <lineage>
        <taxon>Bacteria</taxon>
        <taxon>Pseudomonadati</taxon>
        <taxon>Pseudomonadota</taxon>
        <taxon>Betaproteobacteria</taxon>
        <taxon>Nitrosomonadales</taxon>
        <taxon>Nitrosomonadaceae</taxon>
        <taxon>Nitrosomonas</taxon>
    </lineage>
</organism>
<comment type="caution">
    <text evidence="1">The sequence shown here is derived from an EMBL/GenBank/DDBJ whole genome shotgun (WGS) entry which is preliminary data.</text>
</comment>
<name>A0A5C7VN68_9PROT</name>
<proteinExistence type="predicted"/>
<gene>
    <name evidence="1" type="ORF">E6Q60_12110</name>
</gene>
<dbReference type="EMBL" id="SSFX01000097">
    <property type="protein sequence ID" value="TXI26620.1"/>
    <property type="molecule type" value="Genomic_DNA"/>
</dbReference>
<dbReference type="AlphaFoldDB" id="A0A5C7VN68"/>